<feature type="binding site" evidence="7">
    <location>
        <position position="204"/>
    </location>
    <ligand>
        <name>Fe cation</name>
        <dbReference type="ChEBI" id="CHEBI:24875"/>
        <label>2</label>
    </ligand>
</feature>
<dbReference type="GO" id="GO:0046872">
    <property type="term" value="F:metal ion binding"/>
    <property type="evidence" value="ECO:0007669"/>
    <property type="project" value="UniProtKB-KW"/>
</dbReference>
<keyword evidence="7" id="KW-0479">Metal-binding</keyword>
<dbReference type="PIRSF" id="PIRSF000898">
    <property type="entry name" value="Acid_Ptase_5"/>
    <property type="match status" value="1"/>
</dbReference>
<feature type="binding site" evidence="7">
    <location>
        <position position="241"/>
    </location>
    <ligand>
        <name>Fe cation</name>
        <dbReference type="ChEBI" id="CHEBI:24875"/>
        <label>1</label>
    </ligand>
</feature>
<dbReference type="SUPFAM" id="SSF56300">
    <property type="entry name" value="Metallo-dependent phosphatases"/>
    <property type="match status" value="1"/>
</dbReference>
<feature type="binding site" evidence="7">
    <location>
        <position position="70"/>
    </location>
    <ligand>
        <name>Fe cation</name>
        <dbReference type="ChEBI" id="CHEBI:24875"/>
        <label>1</label>
    </ligand>
</feature>
<evidence type="ECO:0000256" key="1">
    <source>
        <dbReference type="ARBA" id="ARBA00000032"/>
    </source>
</evidence>
<keyword evidence="5 6" id="KW-0378">Hydrolase</keyword>
<dbReference type="PANTHER" id="PTHR10161">
    <property type="entry name" value="TARTRATE-RESISTANT ACID PHOSPHATASE TYPE 5"/>
    <property type="match status" value="1"/>
</dbReference>
<feature type="binding site" evidence="7">
    <location>
        <position position="70"/>
    </location>
    <ligand>
        <name>Fe cation</name>
        <dbReference type="ChEBI" id="CHEBI:24875"/>
        <label>2</label>
    </ligand>
</feature>
<dbReference type="Proteomes" id="UP001374579">
    <property type="component" value="Unassembled WGS sequence"/>
</dbReference>
<reference evidence="12 13" key="1">
    <citation type="submission" date="2024-02" db="EMBL/GenBank/DDBJ databases">
        <title>Chromosome-scale genome assembly of the rough periwinkle Littorina saxatilis.</title>
        <authorList>
            <person name="De Jode A."/>
            <person name="Faria R."/>
            <person name="Formenti G."/>
            <person name="Sims Y."/>
            <person name="Smith T.P."/>
            <person name="Tracey A."/>
            <person name="Wood J.M.D."/>
            <person name="Zagrodzka Z.B."/>
            <person name="Johannesson K."/>
            <person name="Butlin R.K."/>
            <person name="Leder E.H."/>
        </authorList>
    </citation>
    <scope>NUCLEOTIDE SEQUENCE [LARGE SCALE GENOMIC DNA]</scope>
    <source>
        <strain evidence="12">Snail1</strain>
        <tissue evidence="12">Muscle</tissue>
    </source>
</reference>
<name>A0AAN9GAH0_9CAEN</name>
<evidence type="ECO:0000256" key="3">
    <source>
        <dbReference type="ARBA" id="ARBA00015822"/>
    </source>
</evidence>
<keyword evidence="13" id="KW-1185">Reference proteome</keyword>
<feature type="chain" id="PRO_5042958655" description="Tartrate-resistant acid phosphatase type 5" evidence="10">
    <location>
        <begin position="22"/>
        <end position="326"/>
    </location>
</feature>
<keyword evidence="6 7" id="KW-0408">Iron</keyword>
<evidence type="ECO:0000256" key="6">
    <source>
        <dbReference type="PIRNR" id="PIRNR000898"/>
    </source>
</evidence>
<feature type="glycosylation site" description="N-linked (GlcNAc...) asparagine" evidence="9">
    <location>
        <position position="114"/>
    </location>
</feature>
<feature type="binding site" evidence="7">
    <location>
        <position position="73"/>
    </location>
    <ligand>
        <name>Fe cation</name>
        <dbReference type="ChEBI" id="CHEBI:24875"/>
        <label>1</label>
    </ligand>
</feature>
<evidence type="ECO:0000256" key="8">
    <source>
        <dbReference type="PIRSR" id="PIRSR000898-2"/>
    </source>
</evidence>
<accession>A0AAN9GAH0</accession>
<feature type="binding site" evidence="7">
    <location>
        <position position="108"/>
    </location>
    <ligand>
        <name>Fe cation</name>
        <dbReference type="ChEBI" id="CHEBI:24875"/>
        <label>2</label>
    </ligand>
</feature>
<feature type="binding site" evidence="7">
    <location>
        <position position="32"/>
    </location>
    <ligand>
        <name>Fe cation</name>
        <dbReference type="ChEBI" id="CHEBI:24875"/>
        <label>1</label>
    </ligand>
</feature>
<dbReference type="PANTHER" id="PTHR10161:SF14">
    <property type="entry name" value="TARTRATE-RESISTANT ACID PHOSPHATASE TYPE 5"/>
    <property type="match status" value="1"/>
</dbReference>
<dbReference type="InterPro" id="IPR004843">
    <property type="entry name" value="Calcineurin-like_PHP"/>
</dbReference>
<feature type="binding site" evidence="7">
    <location>
        <position position="239"/>
    </location>
    <ligand>
        <name>Fe cation</name>
        <dbReference type="ChEBI" id="CHEBI:24875"/>
        <label>2</label>
    </ligand>
</feature>
<dbReference type="Gene3D" id="3.60.21.10">
    <property type="match status" value="1"/>
</dbReference>
<dbReference type="InterPro" id="IPR024927">
    <property type="entry name" value="Acid_PPase"/>
</dbReference>
<protein>
    <recommendedName>
        <fullName evidence="3 6">Tartrate-resistant acid phosphatase type 5</fullName>
        <ecNumber evidence="2 6">3.1.3.2</ecNumber>
    </recommendedName>
</protein>
<evidence type="ECO:0000256" key="5">
    <source>
        <dbReference type="ARBA" id="ARBA00022801"/>
    </source>
</evidence>
<evidence type="ECO:0000313" key="13">
    <source>
        <dbReference type="Proteomes" id="UP001374579"/>
    </source>
</evidence>
<dbReference type="GO" id="GO:0003993">
    <property type="term" value="F:acid phosphatase activity"/>
    <property type="evidence" value="ECO:0007669"/>
    <property type="project" value="UniProtKB-UniRule"/>
</dbReference>
<feature type="signal peptide" evidence="10">
    <location>
        <begin position="1"/>
        <end position="21"/>
    </location>
</feature>
<comment type="catalytic activity">
    <reaction evidence="1 6">
        <text>a phosphate monoester + H2O = an alcohol + phosphate</text>
        <dbReference type="Rhea" id="RHEA:15017"/>
        <dbReference type="ChEBI" id="CHEBI:15377"/>
        <dbReference type="ChEBI" id="CHEBI:30879"/>
        <dbReference type="ChEBI" id="CHEBI:43474"/>
        <dbReference type="ChEBI" id="CHEBI:67140"/>
        <dbReference type="EC" id="3.1.3.2"/>
    </reaction>
</comment>
<dbReference type="AlphaFoldDB" id="A0AAN9GAH0"/>
<evidence type="ECO:0000256" key="4">
    <source>
        <dbReference type="ARBA" id="ARBA00022729"/>
    </source>
</evidence>
<evidence type="ECO:0000256" key="10">
    <source>
        <dbReference type="SAM" id="SignalP"/>
    </source>
</evidence>
<dbReference type="EMBL" id="JBAMIC010000011">
    <property type="protein sequence ID" value="KAK7101236.1"/>
    <property type="molecule type" value="Genomic_DNA"/>
</dbReference>
<comment type="cofactor">
    <cofactor evidence="7">
        <name>Fe cation</name>
        <dbReference type="ChEBI" id="CHEBI:24875"/>
    </cofactor>
    <text evidence="7">Binds 2 iron ions per subunit.</text>
</comment>
<dbReference type="InterPro" id="IPR029052">
    <property type="entry name" value="Metallo-depent_PP-like"/>
</dbReference>
<feature type="domain" description="Calcineurin-like phosphoesterase" evidence="11">
    <location>
        <begin position="25"/>
        <end position="242"/>
    </location>
</feature>
<dbReference type="EC" id="3.1.3.2" evidence="2 6"/>
<proteinExistence type="predicted"/>
<dbReference type="Pfam" id="PF00149">
    <property type="entry name" value="Metallophos"/>
    <property type="match status" value="1"/>
</dbReference>
<feature type="disulfide bond" evidence="8">
    <location>
        <begin position="159"/>
        <end position="218"/>
    </location>
</feature>
<dbReference type="PROSITE" id="PS51257">
    <property type="entry name" value="PROKAR_LIPOPROTEIN"/>
    <property type="match status" value="1"/>
</dbReference>
<evidence type="ECO:0000313" key="12">
    <source>
        <dbReference type="EMBL" id="KAK7101236.1"/>
    </source>
</evidence>
<comment type="caution">
    <text evidence="12">The sequence shown here is derived from an EMBL/GenBank/DDBJ whole genome shotgun (WGS) entry which is preliminary data.</text>
</comment>
<evidence type="ECO:0000259" key="11">
    <source>
        <dbReference type="Pfam" id="PF00149"/>
    </source>
</evidence>
<keyword evidence="8" id="KW-1015">Disulfide bond</keyword>
<evidence type="ECO:0000256" key="2">
    <source>
        <dbReference type="ARBA" id="ARBA00012646"/>
    </source>
</evidence>
<evidence type="ECO:0000256" key="9">
    <source>
        <dbReference type="PIRSR" id="PIRSR000898-3"/>
    </source>
</evidence>
<dbReference type="CDD" id="cd07378">
    <property type="entry name" value="MPP_ACP5"/>
    <property type="match status" value="1"/>
</dbReference>
<keyword evidence="4 10" id="KW-0732">Signal</keyword>
<dbReference type="InterPro" id="IPR051558">
    <property type="entry name" value="Metallophosphoesterase_PAP"/>
</dbReference>
<sequence length="326" mass="36455">MAEKRLVAVAFLLSVAGCALSQNSLRFLVIGDMGGLPVWPYTTPVEVGTGDEMAKIAKQYSPQFIMELGDNFYYDGVRNLQDKRFEMTFERVYKDDSLQIPWYLVAGNHDHNGNVSAQIAYSQISKRWNFPNYYYPLQQTIPGTDVTVDFVMMDTVLLCGNTGDDRLHTQPSGPDDVDVAEEQWAFVENSLAKSKANYVFTAGHFPVYSIAEHGPTKCLVDRLLPMLYKYRASGHLSGHDHNLQHLQSSQDGVTLDYILSGSANFIDASVVHKDSVPQGSSRFHWADLTKLGGFVYAEATATNMTFTYIEASGKILYQTTVFPRKV</sequence>
<dbReference type="FunFam" id="3.60.21.10:FF:000062">
    <property type="entry name" value="Tartrate-resistant acid phosphatase type 5"/>
    <property type="match status" value="1"/>
</dbReference>
<dbReference type="GO" id="GO:0045453">
    <property type="term" value="P:bone resorption"/>
    <property type="evidence" value="ECO:0007669"/>
    <property type="project" value="TreeGrafter"/>
</dbReference>
<evidence type="ECO:0000256" key="7">
    <source>
        <dbReference type="PIRSR" id="PIRSR000898-1"/>
    </source>
</evidence>
<organism evidence="12 13">
    <name type="scientific">Littorina saxatilis</name>
    <dbReference type="NCBI Taxonomy" id="31220"/>
    <lineage>
        <taxon>Eukaryota</taxon>
        <taxon>Metazoa</taxon>
        <taxon>Spiralia</taxon>
        <taxon>Lophotrochozoa</taxon>
        <taxon>Mollusca</taxon>
        <taxon>Gastropoda</taxon>
        <taxon>Caenogastropoda</taxon>
        <taxon>Littorinimorpha</taxon>
        <taxon>Littorinoidea</taxon>
        <taxon>Littorinidae</taxon>
        <taxon>Littorina</taxon>
    </lineage>
</organism>
<gene>
    <name evidence="12" type="ORF">V1264_024050</name>
</gene>